<comment type="caution">
    <text evidence="2">The sequence shown here is derived from an EMBL/GenBank/DDBJ whole genome shotgun (WGS) entry which is preliminary data.</text>
</comment>
<accession>A0A427YSA8</accession>
<evidence type="ECO:0000313" key="3">
    <source>
        <dbReference type="Proteomes" id="UP000279259"/>
    </source>
</evidence>
<reference evidence="2 3" key="1">
    <citation type="submission" date="2018-11" db="EMBL/GenBank/DDBJ databases">
        <title>Genome sequence of Saitozyma podzolica DSM 27192.</title>
        <authorList>
            <person name="Aliyu H."/>
            <person name="Gorte O."/>
            <person name="Ochsenreither K."/>
        </authorList>
    </citation>
    <scope>NUCLEOTIDE SEQUENCE [LARGE SCALE GENOMIC DNA]</scope>
    <source>
        <strain evidence="2 3">DSM 27192</strain>
    </source>
</reference>
<feature type="region of interest" description="Disordered" evidence="1">
    <location>
        <begin position="31"/>
        <end position="64"/>
    </location>
</feature>
<proteinExistence type="predicted"/>
<evidence type="ECO:0000256" key="1">
    <source>
        <dbReference type="SAM" id="MobiDB-lite"/>
    </source>
</evidence>
<dbReference type="EMBL" id="RSCD01000003">
    <property type="protein sequence ID" value="RSH93906.1"/>
    <property type="molecule type" value="Genomic_DNA"/>
</dbReference>
<keyword evidence="3" id="KW-1185">Reference proteome</keyword>
<name>A0A427YSA8_9TREE</name>
<protein>
    <submittedName>
        <fullName evidence="2">Uncharacterized protein</fullName>
    </submittedName>
</protein>
<gene>
    <name evidence="2" type="ORF">EHS25_006558</name>
</gene>
<dbReference type="Proteomes" id="UP000279259">
    <property type="component" value="Unassembled WGS sequence"/>
</dbReference>
<dbReference type="AlphaFoldDB" id="A0A427YSA8"/>
<organism evidence="2 3">
    <name type="scientific">Saitozyma podzolica</name>
    <dbReference type="NCBI Taxonomy" id="1890683"/>
    <lineage>
        <taxon>Eukaryota</taxon>
        <taxon>Fungi</taxon>
        <taxon>Dikarya</taxon>
        <taxon>Basidiomycota</taxon>
        <taxon>Agaricomycotina</taxon>
        <taxon>Tremellomycetes</taxon>
        <taxon>Tremellales</taxon>
        <taxon>Trimorphomycetaceae</taxon>
        <taxon>Saitozyma</taxon>
    </lineage>
</organism>
<evidence type="ECO:0000313" key="2">
    <source>
        <dbReference type="EMBL" id="RSH93906.1"/>
    </source>
</evidence>
<sequence length="111" mass="12166">MLVVPWLPLPASSNAPHRYLPRAAIRPTASNAMAPAAIAQQPNPSRAPQPHLPVRPRADQPRFLGVPPQVEHAEALGDPVPAEDLERDDQRVLHQVGIHRRVEDLDAAVVR</sequence>